<dbReference type="EMBL" id="KZ301987">
    <property type="protein sequence ID" value="PFH51500.1"/>
    <property type="molecule type" value="Genomic_DNA"/>
</dbReference>
<evidence type="ECO:0000256" key="6">
    <source>
        <dbReference type="ARBA" id="ARBA00022801"/>
    </source>
</evidence>
<dbReference type="PANTHER" id="PTHR14159:SF0">
    <property type="entry name" value="ATAXIN-3-RELATED"/>
    <property type="match status" value="1"/>
</dbReference>
<dbReference type="Gene3D" id="3.90.70.40">
    <property type="match status" value="1"/>
</dbReference>
<keyword evidence="16" id="KW-1185">Reference proteome</keyword>
<evidence type="ECO:0000256" key="10">
    <source>
        <dbReference type="ARBA" id="ARBA00023242"/>
    </source>
</evidence>
<dbReference type="InterPro" id="IPR033865">
    <property type="entry name" value="Ataxin-3"/>
</dbReference>
<reference evidence="15 16" key="1">
    <citation type="submission" date="2014-02" db="EMBL/GenBank/DDBJ databases">
        <title>Transposable element dynamics among asymbiotic and ectomycorrhizal Amanita fungi.</title>
        <authorList>
            <consortium name="DOE Joint Genome Institute"/>
            <person name="Hess J."/>
            <person name="Skrede I."/>
            <person name="Wolfe B."/>
            <person name="LaButti K."/>
            <person name="Ohm R.A."/>
            <person name="Grigoriev I.V."/>
            <person name="Pringle A."/>
        </authorList>
    </citation>
    <scope>NUCLEOTIDE SEQUENCE [LARGE SCALE GENOMIC DNA]</scope>
    <source>
        <strain evidence="15 16">SKay4041</strain>
    </source>
</reference>
<comment type="subcellular location">
    <subcellularLocation>
        <location evidence="2">Nucleus</location>
    </subcellularLocation>
</comment>
<sequence>MSSLQDLSSFIYHERQQQGSALCAQHALNNLLQGNYFSAPELSVIAQNLDMLELSYRGISEPGGSTNMDDTGFFSVQVIENALKVWGLSLVRWRGEEMRLYHDRPHCQLAFILNLEQHWFTLRRFGHAEPDIHNDTGDGHWFNLNSFLPSPDNVYNVKPFPSGYSVFAITQADSSGPLALPRTEADAIASTISEPDDPAITMEAPSRSNTRDSTEGVDDFEEEDFELQAALQASLAGDRAHSQSSSHVSTEEARSPSNLASGDIISLSHSTPQSNSRGHADVDPITASMERNRVMLQRLREQQEFAQRELWSEGLTPEQIEAQEVRREARRRQEEEEEEQLRQAIAESEAMARKRSQKGDTRQEASQHGSPMDVVYDDDDAEFQAALRASLEDTHNDQQQTTGLDITTPDINHSQVTQNGTHSMHNPDDTDVHDLSSSPEVLSLDEMRRKRLARFGG</sequence>
<dbReference type="GO" id="GO:0005634">
    <property type="term" value="C:nucleus"/>
    <property type="evidence" value="ECO:0007669"/>
    <property type="project" value="UniProtKB-SubCell"/>
</dbReference>
<evidence type="ECO:0000256" key="7">
    <source>
        <dbReference type="ARBA" id="ARBA00022807"/>
    </source>
</evidence>
<feature type="active site" description="Nucleophile" evidence="11">
    <location>
        <position position="23"/>
    </location>
</feature>
<dbReference type="PROSITE" id="PS50330">
    <property type="entry name" value="UIM"/>
    <property type="match status" value="1"/>
</dbReference>
<evidence type="ECO:0000313" key="15">
    <source>
        <dbReference type="EMBL" id="PFH51500.1"/>
    </source>
</evidence>
<feature type="compositionally biased region" description="Basic and acidic residues" evidence="13">
    <location>
        <begin position="425"/>
        <end position="434"/>
    </location>
</feature>
<feature type="region of interest" description="Disordered" evidence="13">
    <location>
        <begin position="349"/>
        <end position="373"/>
    </location>
</feature>
<feature type="domain" description="Josephin" evidence="14">
    <location>
        <begin position="8"/>
        <end position="195"/>
    </location>
</feature>
<dbReference type="SMART" id="SM01246">
    <property type="entry name" value="Josephin"/>
    <property type="match status" value="1"/>
</dbReference>
<evidence type="ECO:0000256" key="3">
    <source>
        <dbReference type="ARBA" id="ARBA00012759"/>
    </source>
</evidence>
<feature type="region of interest" description="Disordered" evidence="13">
    <location>
        <begin position="393"/>
        <end position="442"/>
    </location>
</feature>
<dbReference type="OrthoDB" id="10063692at2759"/>
<protein>
    <recommendedName>
        <fullName evidence="3">ubiquitinyl hydrolase 1</fullName>
        <ecNumber evidence="3">3.4.19.12</ecNumber>
    </recommendedName>
</protein>
<proteinExistence type="predicted"/>
<keyword evidence="10" id="KW-0539">Nucleus</keyword>
<feature type="region of interest" description="Disordered" evidence="13">
    <location>
        <begin position="191"/>
        <end position="219"/>
    </location>
</feature>
<keyword evidence="5" id="KW-0833">Ubl conjugation pathway</keyword>
<organism evidence="15 16">
    <name type="scientific">Amanita thiersii Skay4041</name>
    <dbReference type="NCBI Taxonomy" id="703135"/>
    <lineage>
        <taxon>Eukaryota</taxon>
        <taxon>Fungi</taxon>
        <taxon>Dikarya</taxon>
        <taxon>Basidiomycota</taxon>
        <taxon>Agaricomycotina</taxon>
        <taxon>Agaricomycetes</taxon>
        <taxon>Agaricomycetidae</taxon>
        <taxon>Agaricales</taxon>
        <taxon>Pluteineae</taxon>
        <taxon>Amanitaceae</taxon>
        <taxon>Amanita</taxon>
    </lineage>
</organism>
<evidence type="ECO:0000256" key="11">
    <source>
        <dbReference type="PIRSR" id="PIRSR633865-1"/>
    </source>
</evidence>
<feature type="compositionally biased region" description="Polar residues" evidence="13">
    <location>
        <begin position="397"/>
        <end position="424"/>
    </location>
</feature>
<feature type="region of interest" description="Disordered" evidence="13">
    <location>
        <begin position="233"/>
        <end position="286"/>
    </location>
</feature>
<dbReference type="Pfam" id="PF02099">
    <property type="entry name" value="Josephin"/>
    <property type="match status" value="1"/>
</dbReference>
<dbReference type="InterPro" id="IPR006155">
    <property type="entry name" value="Josephin"/>
</dbReference>
<dbReference type="Gene3D" id="1.10.287.10">
    <property type="entry name" value="S15/NS1, RNA-binding"/>
    <property type="match status" value="1"/>
</dbReference>
<dbReference type="GO" id="GO:0004843">
    <property type="term" value="F:cysteine-type deubiquitinase activity"/>
    <property type="evidence" value="ECO:0007669"/>
    <property type="project" value="UniProtKB-EC"/>
</dbReference>
<dbReference type="AlphaFoldDB" id="A0A2A9NUX2"/>
<feature type="compositionally biased region" description="Polar residues" evidence="13">
    <location>
        <begin position="267"/>
        <end position="277"/>
    </location>
</feature>
<dbReference type="Gene3D" id="6.10.140.100">
    <property type="match status" value="1"/>
</dbReference>
<comment type="caution">
    <text evidence="12">Lacks conserved residue(s) required for the propagation of feature annotation.</text>
</comment>
<keyword evidence="8" id="KW-0805">Transcription regulation</keyword>
<keyword evidence="9" id="KW-0804">Transcription</keyword>
<keyword evidence="7" id="KW-0788">Thiol protease</keyword>
<dbReference type="Proteomes" id="UP000242287">
    <property type="component" value="Unassembled WGS sequence"/>
</dbReference>
<dbReference type="InterPro" id="IPR003903">
    <property type="entry name" value="UIM_dom"/>
</dbReference>
<evidence type="ECO:0000256" key="9">
    <source>
        <dbReference type="ARBA" id="ARBA00023163"/>
    </source>
</evidence>
<evidence type="ECO:0000256" key="5">
    <source>
        <dbReference type="ARBA" id="ARBA00022786"/>
    </source>
</evidence>
<accession>A0A2A9NUX2</accession>
<evidence type="ECO:0000256" key="12">
    <source>
        <dbReference type="PROSITE-ProRule" id="PRU00331"/>
    </source>
</evidence>
<evidence type="ECO:0000259" key="14">
    <source>
        <dbReference type="PROSITE" id="PS50957"/>
    </source>
</evidence>
<name>A0A2A9NUX2_9AGAR</name>
<evidence type="ECO:0000256" key="13">
    <source>
        <dbReference type="SAM" id="MobiDB-lite"/>
    </source>
</evidence>
<evidence type="ECO:0000256" key="4">
    <source>
        <dbReference type="ARBA" id="ARBA00022670"/>
    </source>
</evidence>
<evidence type="ECO:0000256" key="8">
    <source>
        <dbReference type="ARBA" id="ARBA00023015"/>
    </source>
</evidence>
<dbReference type="PROSITE" id="PS50957">
    <property type="entry name" value="JOSEPHIN"/>
    <property type="match status" value="1"/>
</dbReference>
<evidence type="ECO:0000256" key="2">
    <source>
        <dbReference type="ARBA" id="ARBA00004123"/>
    </source>
</evidence>
<dbReference type="PANTHER" id="PTHR14159">
    <property type="entry name" value="ATAXIN-3-RELATED"/>
    <property type="match status" value="1"/>
</dbReference>
<dbReference type="EC" id="3.4.19.12" evidence="3"/>
<comment type="catalytic activity">
    <reaction evidence="1">
        <text>Thiol-dependent hydrolysis of ester, thioester, amide, peptide and isopeptide bonds formed by the C-terminal Gly of ubiquitin (a 76-residue protein attached to proteins as an intracellular targeting signal).</text>
        <dbReference type="EC" id="3.4.19.12"/>
    </reaction>
</comment>
<evidence type="ECO:0000256" key="1">
    <source>
        <dbReference type="ARBA" id="ARBA00000707"/>
    </source>
</evidence>
<keyword evidence="4" id="KW-0645">Protease</keyword>
<gene>
    <name evidence="15" type="ORF">AMATHDRAFT_2957</name>
</gene>
<feature type="active site" evidence="11">
    <location>
        <position position="145"/>
    </location>
</feature>
<evidence type="ECO:0000313" key="16">
    <source>
        <dbReference type="Proteomes" id="UP000242287"/>
    </source>
</evidence>
<dbReference type="SMART" id="SM00726">
    <property type="entry name" value="UIM"/>
    <property type="match status" value="3"/>
</dbReference>
<dbReference type="GO" id="GO:0016579">
    <property type="term" value="P:protein deubiquitination"/>
    <property type="evidence" value="ECO:0007669"/>
    <property type="project" value="InterPro"/>
</dbReference>
<dbReference type="PRINTS" id="PR01233">
    <property type="entry name" value="JOSEPHIN"/>
</dbReference>
<dbReference type="STRING" id="703135.A0A2A9NUX2"/>
<keyword evidence="6" id="KW-0378">Hydrolase</keyword>
<dbReference type="GO" id="GO:0006508">
    <property type="term" value="P:proteolysis"/>
    <property type="evidence" value="ECO:0007669"/>
    <property type="project" value="UniProtKB-KW"/>
</dbReference>
<feature type="active site" description="Proton acceptor" evidence="11">
    <location>
        <position position="118"/>
    </location>
</feature>